<evidence type="ECO:0000313" key="1">
    <source>
        <dbReference type="EMBL" id="MBC8431321.1"/>
    </source>
</evidence>
<accession>A0A8J6NZQ0</accession>
<sequence length="135" mass="15594">MPRKQPKFEYSIICDDIRQEIGNKLTFVGTYQDQIIVSQLPYSFPKLCFFVQYKDIRAGDQFSLELNGPSNKIIDKAINITVPVGQKVGKMRLFGVFSPLKVEKEGRYTLNITVNDNEKKKQEIIFTVKEVTKQK</sequence>
<proteinExistence type="predicted"/>
<organism evidence="1 2">
    <name type="scientific">Candidatus Desulfatibia vada</name>
    <dbReference type="NCBI Taxonomy" id="2841696"/>
    <lineage>
        <taxon>Bacteria</taxon>
        <taxon>Pseudomonadati</taxon>
        <taxon>Thermodesulfobacteriota</taxon>
        <taxon>Desulfobacteria</taxon>
        <taxon>Desulfobacterales</taxon>
        <taxon>Desulfobacterales incertae sedis</taxon>
        <taxon>Candidatus Desulfatibia</taxon>
    </lineage>
</organism>
<dbReference type="InterPro" id="IPR054221">
    <property type="entry name" value="DUF6941"/>
</dbReference>
<gene>
    <name evidence="1" type="ORF">H8D96_05330</name>
</gene>
<name>A0A8J6NZQ0_9BACT</name>
<dbReference type="AlphaFoldDB" id="A0A8J6NZQ0"/>
<protein>
    <submittedName>
        <fullName evidence="1">Uncharacterized protein</fullName>
    </submittedName>
</protein>
<comment type="caution">
    <text evidence="1">The sequence shown here is derived from an EMBL/GenBank/DDBJ whole genome shotgun (WGS) entry which is preliminary data.</text>
</comment>
<evidence type="ECO:0000313" key="2">
    <source>
        <dbReference type="Proteomes" id="UP000605201"/>
    </source>
</evidence>
<dbReference type="Pfam" id="PF22091">
    <property type="entry name" value="DUF6941"/>
    <property type="match status" value="1"/>
</dbReference>
<reference evidence="1 2" key="1">
    <citation type="submission" date="2020-08" db="EMBL/GenBank/DDBJ databases">
        <title>Bridging the membrane lipid divide: bacteria of the FCB group superphylum have the potential to synthesize archaeal ether lipids.</title>
        <authorList>
            <person name="Villanueva L."/>
            <person name="Von Meijenfeldt F.A.B."/>
            <person name="Westbye A.B."/>
            <person name="Yadav S."/>
            <person name="Hopmans E.C."/>
            <person name="Dutilh B.E."/>
            <person name="Sinninghe Damste J.S."/>
        </authorList>
    </citation>
    <scope>NUCLEOTIDE SEQUENCE [LARGE SCALE GENOMIC DNA]</scope>
    <source>
        <strain evidence="1">NIOZ-UU17</strain>
    </source>
</reference>
<dbReference type="EMBL" id="JACNIG010000132">
    <property type="protein sequence ID" value="MBC8431321.1"/>
    <property type="molecule type" value="Genomic_DNA"/>
</dbReference>
<dbReference type="Proteomes" id="UP000605201">
    <property type="component" value="Unassembled WGS sequence"/>
</dbReference>